<proteinExistence type="predicted"/>
<gene>
    <name evidence="2" type="ORF">BT96DRAFT_997617</name>
</gene>
<evidence type="ECO:0000313" key="2">
    <source>
        <dbReference type="EMBL" id="KAE9395498.1"/>
    </source>
</evidence>
<accession>A0A6A4HCY0</accession>
<sequence length="171" mass="18533">MTSSASFIAVTGAGAVGAAVPALPPLPKRNKGECMMIPVPKQQPAVNMMKRWFHYFSALSPKSSATATTGPTTVHAFMSITTPMTTTATPSTTVVSEPHLTFFRYPIQDPRHLKLLLPLIWVLDLHISRDVQPLMKKRRGRDSFEEGVNVKEDIGGTTEMPEGDGDGDGVN</sequence>
<protein>
    <submittedName>
        <fullName evidence="2">Uncharacterized protein</fullName>
    </submittedName>
</protein>
<dbReference type="EMBL" id="ML769530">
    <property type="protein sequence ID" value="KAE9395498.1"/>
    <property type="molecule type" value="Genomic_DNA"/>
</dbReference>
<evidence type="ECO:0000313" key="3">
    <source>
        <dbReference type="Proteomes" id="UP000799118"/>
    </source>
</evidence>
<dbReference type="Proteomes" id="UP000799118">
    <property type="component" value="Unassembled WGS sequence"/>
</dbReference>
<feature type="compositionally biased region" description="Acidic residues" evidence="1">
    <location>
        <begin position="161"/>
        <end position="171"/>
    </location>
</feature>
<dbReference type="AlphaFoldDB" id="A0A6A4HCY0"/>
<reference evidence="2" key="1">
    <citation type="journal article" date="2019" name="Environ. Microbiol.">
        <title>Fungal ecological strategies reflected in gene transcription - a case study of two litter decomposers.</title>
        <authorList>
            <person name="Barbi F."/>
            <person name="Kohler A."/>
            <person name="Barry K."/>
            <person name="Baskaran P."/>
            <person name="Daum C."/>
            <person name="Fauchery L."/>
            <person name="Ihrmark K."/>
            <person name="Kuo A."/>
            <person name="LaButti K."/>
            <person name="Lipzen A."/>
            <person name="Morin E."/>
            <person name="Grigoriev I.V."/>
            <person name="Henrissat B."/>
            <person name="Lindahl B."/>
            <person name="Martin F."/>
        </authorList>
    </citation>
    <scope>NUCLEOTIDE SEQUENCE</scope>
    <source>
        <strain evidence="2">JB14</strain>
    </source>
</reference>
<organism evidence="2 3">
    <name type="scientific">Gymnopus androsaceus JB14</name>
    <dbReference type="NCBI Taxonomy" id="1447944"/>
    <lineage>
        <taxon>Eukaryota</taxon>
        <taxon>Fungi</taxon>
        <taxon>Dikarya</taxon>
        <taxon>Basidiomycota</taxon>
        <taxon>Agaricomycotina</taxon>
        <taxon>Agaricomycetes</taxon>
        <taxon>Agaricomycetidae</taxon>
        <taxon>Agaricales</taxon>
        <taxon>Marasmiineae</taxon>
        <taxon>Omphalotaceae</taxon>
        <taxon>Gymnopus</taxon>
    </lineage>
</organism>
<feature type="compositionally biased region" description="Basic and acidic residues" evidence="1">
    <location>
        <begin position="141"/>
        <end position="154"/>
    </location>
</feature>
<evidence type="ECO:0000256" key="1">
    <source>
        <dbReference type="SAM" id="MobiDB-lite"/>
    </source>
</evidence>
<name>A0A6A4HCY0_9AGAR</name>
<feature type="region of interest" description="Disordered" evidence="1">
    <location>
        <begin position="138"/>
        <end position="171"/>
    </location>
</feature>
<keyword evidence="3" id="KW-1185">Reference proteome</keyword>